<dbReference type="Pfam" id="PF08668">
    <property type="entry name" value="HDOD"/>
    <property type="match status" value="1"/>
</dbReference>
<organism evidence="2 3">
    <name type="scientific">Ideonella margarita</name>
    <dbReference type="NCBI Taxonomy" id="2984191"/>
    <lineage>
        <taxon>Bacteria</taxon>
        <taxon>Pseudomonadati</taxon>
        <taxon>Pseudomonadota</taxon>
        <taxon>Betaproteobacteria</taxon>
        <taxon>Burkholderiales</taxon>
        <taxon>Sphaerotilaceae</taxon>
        <taxon>Ideonella</taxon>
    </lineage>
</organism>
<name>A0ABU9C5V7_9BURK</name>
<dbReference type="Gene3D" id="1.10.3210.10">
    <property type="entry name" value="Hypothetical protein af1432"/>
    <property type="match status" value="1"/>
</dbReference>
<protein>
    <submittedName>
        <fullName evidence="2">HDOD domain-containing protein</fullName>
    </submittedName>
</protein>
<dbReference type="InterPro" id="IPR013976">
    <property type="entry name" value="HDOD"/>
</dbReference>
<dbReference type="PROSITE" id="PS51833">
    <property type="entry name" value="HDOD"/>
    <property type="match status" value="1"/>
</dbReference>
<comment type="caution">
    <text evidence="2">The sequence shown here is derived from an EMBL/GenBank/DDBJ whole genome shotgun (WGS) entry which is preliminary data.</text>
</comment>
<evidence type="ECO:0000259" key="1">
    <source>
        <dbReference type="PROSITE" id="PS51833"/>
    </source>
</evidence>
<reference evidence="2 3" key="1">
    <citation type="submission" date="2024-04" db="EMBL/GenBank/DDBJ databases">
        <title>Novel species of the genus Ideonella isolated from streams.</title>
        <authorList>
            <person name="Lu H."/>
        </authorList>
    </citation>
    <scope>NUCLEOTIDE SEQUENCE [LARGE SCALE GENOMIC DNA]</scope>
    <source>
        <strain evidence="2 3">LYT19W</strain>
    </source>
</reference>
<dbReference type="PANTHER" id="PTHR33525:SF3">
    <property type="entry name" value="RIBONUCLEASE Y"/>
    <property type="match status" value="1"/>
</dbReference>
<sequence>MSLTDPYVRRARSLPAMPEVAARLLTSFDRDDLSLHEVASLIGRDQALSAQVLRMANSARYAHHAKVGSLNDAAQRLGLRALRDLTLTACVARAFPEVPGFDRMRFWRGTLAVAAYAQAMAPALKVQADTAYLGGLMLRTGQLLMMLEDAGACADVALHAMELDSRIGFEAVVLGCTHPEVTSELARHWGFPRGLVTAFGAAADPMVVRPFNELGAALRLASVVDECREAGDDVAQALRMTHPGVLAHMNLDVDALTAALPDHQLACAGAETLMH</sequence>
<dbReference type="RefSeq" id="WP_341399583.1">
    <property type="nucleotide sequence ID" value="NZ_JBBUTI010000008.1"/>
</dbReference>
<dbReference type="PANTHER" id="PTHR33525">
    <property type="match status" value="1"/>
</dbReference>
<keyword evidence="3" id="KW-1185">Reference proteome</keyword>
<evidence type="ECO:0000313" key="2">
    <source>
        <dbReference type="EMBL" id="MEK8047279.1"/>
    </source>
</evidence>
<dbReference type="EMBL" id="JBBUTI010000008">
    <property type="protein sequence ID" value="MEK8047279.1"/>
    <property type="molecule type" value="Genomic_DNA"/>
</dbReference>
<evidence type="ECO:0000313" key="3">
    <source>
        <dbReference type="Proteomes" id="UP001379945"/>
    </source>
</evidence>
<proteinExistence type="predicted"/>
<gene>
    <name evidence="2" type="ORF">AACH00_13040</name>
</gene>
<dbReference type="InterPro" id="IPR052340">
    <property type="entry name" value="RNase_Y/CdgJ"/>
</dbReference>
<dbReference type="SUPFAM" id="SSF109604">
    <property type="entry name" value="HD-domain/PDEase-like"/>
    <property type="match status" value="1"/>
</dbReference>
<accession>A0ABU9C5V7</accession>
<feature type="domain" description="HDOD" evidence="1">
    <location>
        <begin position="14"/>
        <end position="205"/>
    </location>
</feature>
<dbReference type="Proteomes" id="UP001379945">
    <property type="component" value="Unassembled WGS sequence"/>
</dbReference>